<organism evidence="2 3">
    <name type="scientific">Littorina saxatilis</name>
    <dbReference type="NCBI Taxonomy" id="31220"/>
    <lineage>
        <taxon>Eukaryota</taxon>
        <taxon>Metazoa</taxon>
        <taxon>Spiralia</taxon>
        <taxon>Lophotrochozoa</taxon>
        <taxon>Mollusca</taxon>
        <taxon>Gastropoda</taxon>
        <taxon>Caenogastropoda</taxon>
        <taxon>Littorinimorpha</taxon>
        <taxon>Littorinoidea</taxon>
        <taxon>Littorinidae</taxon>
        <taxon>Littorina</taxon>
    </lineage>
</organism>
<keyword evidence="1" id="KW-1133">Transmembrane helix</keyword>
<dbReference type="AlphaFoldDB" id="A0AAN9C8J6"/>
<dbReference type="EMBL" id="JBAMIC010000001">
    <property type="protein sequence ID" value="KAK7116335.1"/>
    <property type="molecule type" value="Genomic_DNA"/>
</dbReference>
<keyword evidence="1" id="KW-0472">Membrane</keyword>
<dbReference type="Gene3D" id="1.20.140.150">
    <property type="match status" value="1"/>
</dbReference>
<feature type="transmembrane region" description="Helical" evidence="1">
    <location>
        <begin position="107"/>
        <end position="133"/>
    </location>
</feature>
<feature type="transmembrane region" description="Helical" evidence="1">
    <location>
        <begin position="12"/>
        <end position="35"/>
    </location>
</feature>
<feature type="transmembrane region" description="Helical" evidence="1">
    <location>
        <begin position="139"/>
        <end position="166"/>
    </location>
</feature>
<dbReference type="Proteomes" id="UP001374579">
    <property type="component" value="Unassembled WGS sequence"/>
</dbReference>
<proteinExistence type="predicted"/>
<comment type="caution">
    <text evidence="2">The sequence shown here is derived from an EMBL/GenBank/DDBJ whole genome shotgun (WGS) entry which is preliminary data.</text>
</comment>
<evidence type="ECO:0000256" key="1">
    <source>
        <dbReference type="SAM" id="Phobius"/>
    </source>
</evidence>
<keyword evidence="3" id="KW-1185">Reference proteome</keyword>
<name>A0AAN9C8J6_9CAEN</name>
<evidence type="ECO:0000313" key="3">
    <source>
        <dbReference type="Proteomes" id="UP001374579"/>
    </source>
</evidence>
<sequence>MCGTATGWAKMAFVCLFLAMILHIVGWATLNWMIYETSGNVITANIGLWRQKSCSSGVCNEQSTTDQFVNSDFNGVRALETIVFCLLVFGTVLCGVYIFVEAARRQSVAVVLMILCFIAGTLSCIGMIIFLVTIPSPFIVSWSLGLTVIAFILVLIAGTLLIPDAFEPQDYYMRRSDLVTPYTPPPDRHGALTPISYRDNYPNYGNGNGRHW</sequence>
<accession>A0AAN9C8J6</accession>
<evidence type="ECO:0000313" key="2">
    <source>
        <dbReference type="EMBL" id="KAK7116335.1"/>
    </source>
</evidence>
<reference evidence="2 3" key="1">
    <citation type="submission" date="2024-02" db="EMBL/GenBank/DDBJ databases">
        <title>Chromosome-scale genome assembly of the rough periwinkle Littorina saxatilis.</title>
        <authorList>
            <person name="De Jode A."/>
            <person name="Faria R."/>
            <person name="Formenti G."/>
            <person name="Sims Y."/>
            <person name="Smith T.P."/>
            <person name="Tracey A."/>
            <person name="Wood J.M.D."/>
            <person name="Zagrodzka Z.B."/>
            <person name="Johannesson K."/>
            <person name="Butlin R.K."/>
            <person name="Leder E.H."/>
        </authorList>
    </citation>
    <scope>NUCLEOTIDE SEQUENCE [LARGE SCALE GENOMIC DNA]</scope>
    <source>
        <strain evidence="2">Snail1</strain>
        <tissue evidence="2">Muscle</tissue>
    </source>
</reference>
<keyword evidence="1" id="KW-0812">Transmembrane</keyword>
<feature type="transmembrane region" description="Helical" evidence="1">
    <location>
        <begin position="81"/>
        <end position="100"/>
    </location>
</feature>
<protein>
    <submittedName>
        <fullName evidence="2">Uncharacterized protein</fullName>
    </submittedName>
</protein>
<gene>
    <name evidence="2" type="ORF">V1264_002031</name>
</gene>